<evidence type="ECO:0000313" key="2">
    <source>
        <dbReference type="Proteomes" id="UP001165136"/>
    </source>
</evidence>
<comment type="caution">
    <text evidence="1">The sequence shown here is derived from an EMBL/GenBank/DDBJ whole genome shotgun (WGS) entry which is preliminary data.</text>
</comment>
<dbReference type="GO" id="GO:0030638">
    <property type="term" value="P:polyketide metabolic process"/>
    <property type="evidence" value="ECO:0007669"/>
    <property type="project" value="InterPro"/>
</dbReference>
<dbReference type="SUPFAM" id="SSF54427">
    <property type="entry name" value="NTF2-like"/>
    <property type="match status" value="1"/>
</dbReference>
<dbReference type="PANTHER" id="PTHR38436:SF1">
    <property type="entry name" value="ESTER CYCLASE"/>
    <property type="match status" value="1"/>
</dbReference>
<dbReference type="Proteomes" id="UP001165136">
    <property type="component" value="Unassembled WGS sequence"/>
</dbReference>
<proteinExistence type="predicted"/>
<reference evidence="1" key="1">
    <citation type="submission" date="2023-03" db="EMBL/GenBank/DDBJ databases">
        <title>Amycolatopsis taiwanensis NBRC 103393.</title>
        <authorList>
            <person name="Ichikawa N."/>
            <person name="Sato H."/>
            <person name="Tonouchi N."/>
        </authorList>
    </citation>
    <scope>NUCLEOTIDE SEQUENCE</scope>
    <source>
        <strain evidence="1">NBRC 103393</strain>
    </source>
</reference>
<protein>
    <recommendedName>
        <fullName evidence="3">Ester cyclase</fullName>
    </recommendedName>
</protein>
<keyword evidence="2" id="KW-1185">Reference proteome</keyword>
<dbReference type="InterPro" id="IPR032710">
    <property type="entry name" value="NTF2-like_dom_sf"/>
</dbReference>
<dbReference type="AlphaFoldDB" id="A0A9W6VJN6"/>
<dbReference type="PANTHER" id="PTHR38436">
    <property type="entry name" value="POLYKETIDE CYCLASE SNOAL-LIKE DOMAIN"/>
    <property type="match status" value="1"/>
</dbReference>
<dbReference type="InterPro" id="IPR009959">
    <property type="entry name" value="Cyclase_SnoaL-like"/>
</dbReference>
<dbReference type="Pfam" id="PF07366">
    <property type="entry name" value="SnoaL"/>
    <property type="match status" value="1"/>
</dbReference>
<evidence type="ECO:0000313" key="1">
    <source>
        <dbReference type="EMBL" id="GLY69637.1"/>
    </source>
</evidence>
<accession>A0A9W6VJN6</accession>
<sequence>MTTDATFEVPDPMLSSGTELVRHITDKIVNGGDLTLARELFSPDYVAHKTGMSLPGGPEAFKMAVRQWRDAFPDYRVTIEQIFERDGFVGTVFVAEGTHLGALMGIPPSEKSFKITCTEIHRVVDGKVAESWLADDIPRMLSDLGILAPVNTRPGQWT</sequence>
<gene>
    <name evidence="1" type="ORF">Atai01_62560</name>
</gene>
<dbReference type="RefSeq" id="WP_245617457.1">
    <property type="nucleotide sequence ID" value="NZ_BSTI01000017.1"/>
</dbReference>
<dbReference type="EMBL" id="BSTI01000017">
    <property type="protein sequence ID" value="GLY69637.1"/>
    <property type="molecule type" value="Genomic_DNA"/>
</dbReference>
<dbReference type="Gene3D" id="3.10.450.50">
    <property type="match status" value="1"/>
</dbReference>
<organism evidence="1 2">
    <name type="scientific">Amycolatopsis taiwanensis</name>
    <dbReference type="NCBI Taxonomy" id="342230"/>
    <lineage>
        <taxon>Bacteria</taxon>
        <taxon>Bacillati</taxon>
        <taxon>Actinomycetota</taxon>
        <taxon>Actinomycetes</taxon>
        <taxon>Pseudonocardiales</taxon>
        <taxon>Pseudonocardiaceae</taxon>
        <taxon>Amycolatopsis</taxon>
    </lineage>
</organism>
<name>A0A9W6VJN6_9PSEU</name>
<evidence type="ECO:0008006" key="3">
    <source>
        <dbReference type="Google" id="ProtNLM"/>
    </source>
</evidence>